<dbReference type="GO" id="GO:0043332">
    <property type="term" value="C:mating projection tip"/>
    <property type="evidence" value="ECO:0007669"/>
    <property type="project" value="TreeGrafter"/>
</dbReference>
<name>A0A0A1UP20_9HYPO</name>
<dbReference type="InterPro" id="IPR033481">
    <property type="entry name" value="Dni1/Fig1"/>
</dbReference>
<dbReference type="PANTHER" id="PTHR28092">
    <property type="entry name" value="FACTOR-INDUCED GENE 1 PROTEIN"/>
    <property type="match status" value="1"/>
</dbReference>
<sequence>MAMSPLLAISSCHQRSIMGAMGISTVPLPSSADFSLTAEDGQMYEIQVAWPMEWRSRKGHDHVAVLDARTHPCSCLIFPSAILPAGCTTSSSLQNVYLLSLSYISNATINSSSSYDSQLNPGIGSAVVNLSSISNPSLIVRVGYLGICISYIDDQWLCSNTASILASSLRAGAGNSNDKAAFDGLMFAAIALAFLFTILLSTRPSWYDEENEEGSDREASMFAFVSSLLQHIGIATASTMAEGLSMDCSRPLFSRGGYFVAHAGVYVNLGATAGVSNPGANEEVCNLGASDGVYKRLMVYDYATAILKIVDVSTEDPKDQSILTGIVDELANHDDSNGSVGKIKTEEHPNGLLDYVQKKLQQGIGQDTMMAGSSGKNPIRELPVEARLKLIRSMVDALVKPRGQPGSMDISDVERVDLLSGLSGLFVLGSVKA</sequence>
<dbReference type="EMBL" id="JELW01000039">
    <property type="protein sequence ID" value="EXU97183.1"/>
    <property type="molecule type" value="Genomic_DNA"/>
</dbReference>
<proteinExistence type="predicted"/>
<dbReference type="Proteomes" id="UP000030151">
    <property type="component" value="Unassembled WGS sequence"/>
</dbReference>
<comment type="caution">
    <text evidence="1">The sequence shown here is derived from an EMBL/GenBank/DDBJ whole genome shotgun (WGS) entry which is preliminary data.</text>
</comment>
<protein>
    <submittedName>
        <fullName evidence="1">Ca2+ regulator and membrane fusion protein Fig1 domain protein</fullName>
    </submittedName>
</protein>
<dbReference type="Pfam" id="PF12351">
    <property type="entry name" value="Fig1"/>
    <property type="match status" value="1"/>
</dbReference>
<dbReference type="GO" id="GO:0000747">
    <property type="term" value="P:conjugation with cellular fusion"/>
    <property type="evidence" value="ECO:0007669"/>
    <property type="project" value="TreeGrafter"/>
</dbReference>
<dbReference type="GO" id="GO:0016020">
    <property type="term" value="C:membrane"/>
    <property type="evidence" value="ECO:0007669"/>
    <property type="project" value="InterPro"/>
</dbReference>
<dbReference type="HOGENOM" id="CLU_633235_0_0_1"/>
<gene>
    <name evidence="1" type="ORF">X797_009634</name>
</gene>
<dbReference type="AlphaFoldDB" id="A0A0A1UP20"/>
<organism evidence="1 2">
    <name type="scientific">Metarhizium robertsii</name>
    <dbReference type="NCBI Taxonomy" id="568076"/>
    <lineage>
        <taxon>Eukaryota</taxon>
        <taxon>Fungi</taxon>
        <taxon>Dikarya</taxon>
        <taxon>Ascomycota</taxon>
        <taxon>Pezizomycotina</taxon>
        <taxon>Sordariomycetes</taxon>
        <taxon>Hypocreomycetidae</taxon>
        <taxon>Hypocreales</taxon>
        <taxon>Clavicipitaceae</taxon>
        <taxon>Metarhizium</taxon>
    </lineage>
</organism>
<accession>A0A0A1UP20</accession>
<dbReference type="PANTHER" id="PTHR28092:SF1">
    <property type="entry name" value="FACTOR-INDUCED GENE 1 PROTEIN"/>
    <property type="match status" value="1"/>
</dbReference>
<evidence type="ECO:0000313" key="1">
    <source>
        <dbReference type="EMBL" id="EXU97183.1"/>
    </source>
</evidence>
<evidence type="ECO:0000313" key="2">
    <source>
        <dbReference type="Proteomes" id="UP000030151"/>
    </source>
</evidence>
<reference evidence="1 2" key="1">
    <citation type="submission" date="2014-02" db="EMBL/GenBank/DDBJ databases">
        <title>The genome sequence of the entomopathogenic fungus Metarhizium robertsii ARSEF 2575.</title>
        <authorList>
            <person name="Giuliano Garisto Donzelli B."/>
            <person name="Roe B.A."/>
            <person name="Macmil S.L."/>
            <person name="Krasnoff S.B."/>
            <person name="Gibson D.M."/>
        </authorList>
    </citation>
    <scope>NUCLEOTIDE SEQUENCE [LARGE SCALE GENOMIC DNA]</scope>
    <source>
        <strain evidence="1 2">ARSEF 2575</strain>
    </source>
</reference>